<accession>A0A1R0H6L2</accession>
<dbReference type="SUPFAM" id="SSF54928">
    <property type="entry name" value="RNA-binding domain, RBD"/>
    <property type="match status" value="3"/>
</dbReference>
<evidence type="ECO:0000313" key="5">
    <source>
        <dbReference type="EMBL" id="OLY84830.1"/>
    </source>
</evidence>
<evidence type="ECO:0000313" key="6">
    <source>
        <dbReference type="Proteomes" id="UP000187455"/>
    </source>
</evidence>
<dbReference type="CDD" id="cd12619">
    <property type="entry name" value="RRM2_PUB1"/>
    <property type="match status" value="1"/>
</dbReference>
<feature type="region of interest" description="Disordered" evidence="3">
    <location>
        <begin position="399"/>
        <end position="426"/>
    </location>
</feature>
<feature type="region of interest" description="Disordered" evidence="3">
    <location>
        <begin position="1"/>
        <end position="21"/>
    </location>
</feature>
<dbReference type="InterPro" id="IPR035979">
    <property type="entry name" value="RBD_domain_sf"/>
</dbReference>
<dbReference type="InterPro" id="IPR050825">
    <property type="entry name" value="RBM42_RBP45_47-like"/>
</dbReference>
<protein>
    <submittedName>
        <fullName evidence="5">Nucleolysin TIAR</fullName>
    </submittedName>
</protein>
<dbReference type="SMART" id="SM00360">
    <property type="entry name" value="RRM"/>
    <property type="match status" value="3"/>
</dbReference>
<keyword evidence="1 2" id="KW-0694">RNA-binding</keyword>
<dbReference type="PANTHER" id="PTHR47640">
    <property type="entry name" value="TRNA SELENOCYSTEINE 1-ASSOCIATED PROTEIN 1-RELATED-RELATED"/>
    <property type="match status" value="1"/>
</dbReference>
<dbReference type="AlphaFoldDB" id="A0A1R0H6L2"/>
<dbReference type="OrthoDB" id="8093034at2759"/>
<evidence type="ECO:0000259" key="4">
    <source>
        <dbReference type="PROSITE" id="PS50102"/>
    </source>
</evidence>
<evidence type="ECO:0000256" key="1">
    <source>
        <dbReference type="ARBA" id="ARBA00022884"/>
    </source>
</evidence>
<dbReference type="InterPro" id="IPR000504">
    <property type="entry name" value="RRM_dom"/>
</dbReference>
<dbReference type="EMBL" id="LSSL01000339">
    <property type="protein sequence ID" value="OLY84830.1"/>
    <property type="molecule type" value="Genomic_DNA"/>
</dbReference>
<proteinExistence type="predicted"/>
<dbReference type="PROSITE" id="PS50102">
    <property type="entry name" value="RRM"/>
    <property type="match status" value="3"/>
</dbReference>
<dbReference type="Proteomes" id="UP000187455">
    <property type="component" value="Unassembled WGS sequence"/>
</dbReference>
<name>A0A1R0H6L2_9FUNG</name>
<dbReference type="STRING" id="133383.A0A1R0H6L2"/>
<evidence type="ECO:0000256" key="3">
    <source>
        <dbReference type="SAM" id="MobiDB-lite"/>
    </source>
</evidence>
<comment type="caution">
    <text evidence="5">The sequence shown here is derived from an EMBL/GenBank/DDBJ whole genome shotgun (WGS) entry which is preliminary data.</text>
</comment>
<dbReference type="Pfam" id="PF00076">
    <property type="entry name" value="RRM_1"/>
    <property type="match status" value="3"/>
</dbReference>
<dbReference type="PANTHER" id="PTHR47640:SF5">
    <property type="entry name" value="RRM DOMAIN-CONTAINING PROTEIN"/>
    <property type="match status" value="1"/>
</dbReference>
<feature type="region of interest" description="Disordered" evidence="3">
    <location>
        <begin position="208"/>
        <end position="234"/>
    </location>
</feature>
<sequence>MDHINNQVPPQNPAAYPNSQGQAYGFSDDASTRTLYVGNLDARTSDRMLFDIFSTSAPVISVKVIADKAKLQQSNVVYGFVEFPDRASAEISLAQMNGRKVFDHEIKVNWAFTGASQVREDTSTHFHVFVGDLSPEVNDQILAKAFSIFPSMSVARVMWDITSGKSRGYGFVAFREQADAEQAINTMNGEWLGSRAIRVNWANQKVSLGNRSTPSGQTNPTSQSQPGSTSYESVHNQAAPHNCTVYCGNLTPFTTQDQLLPLFGPYGYVIDIRMQADRGYAFIKMETHEAASMAIVGLTGVVLNGRPIKCSWGKDQYSHKLNGYQQMNTPQYAYPYAYGMPPQQQQYPAHPGQLAGAPMAGMQPGMDGSANWAANPGAGAYSYDPYSYYNYMYSQNPDQAQAQIPGPIDPLTGLPIPQHPPANPPQ</sequence>
<gene>
    <name evidence="5" type="ORF">AYI68_g998</name>
</gene>
<evidence type="ECO:0000256" key="2">
    <source>
        <dbReference type="PROSITE-ProRule" id="PRU00176"/>
    </source>
</evidence>
<dbReference type="GO" id="GO:0003729">
    <property type="term" value="F:mRNA binding"/>
    <property type="evidence" value="ECO:0007669"/>
    <property type="project" value="InterPro"/>
</dbReference>
<keyword evidence="6" id="KW-1185">Reference proteome</keyword>
<feature type="compositionally biased region" description="Pro residues" evidence="3">
    <location>
        <begin position="417"/>
        <end position="426"/>
    </location>
</feature>
<organism evidence="5 6">
    <name type="scientific">Smittium mucronatum</name>
    <dbReference type="NCBI Taxonomy" id="133383"/>
    <lineage>
        <taxon>Eukaryota</taxon>
        <taxon>Fungi</taxon>
        <taxon>Fungi incertae sedis</taxon>
        <taxon>Zoopagomycota</taxon>
        <taxon>Kickxellomycotina</taxon>
        <taxon>Harpellomycetes</taxon>
        <taxon>Harpellales</taxon>
        <taxon>Legeriomycetaceae</taxon>
        <taxon>Smittium</taxon>
    </lineage>
</organism>
<dbReference type="InterPro" id="IPR012677">
    <property type="entry name" value="Nucleotide-bd_a/b_plait_sf"/>
</dbReference>
<feature type="domain" description="RRM" evidence="4">
    <location>
        <begin position="126"/>
        <end position="204"/>
    </location>
</feature>
<feature type="domain" description="RRM" evidence="4">
    <location>
        <begin position="33"/>
        <end position="113"/>
    </location>
</feature>
<feature type="domain" description="RRM" evidence="4">
    <location>
        <begin position="243"/>
        <end position="315"/>
    </location>
</feature>
<reference evidence="5 6" key="1">
    <citation type="journal article" date="2016" name="Mol. Biol. Evol.">
        <title>Genome-Wide Survey of Gut Fungi (Harpellales) Reveals the First Horizontally Transferred Ubiquitin Gene from a Mosquito Host.</title>
        <authorList>
            <person name="Wang Y."/>
            <person name="White M.M."/>
            <person name="Kvist S."/>
            <person name="Moncalvo J.M."/>
        </authorList>
    </citation>
    <scope>NUCLEOTIDE SEQUENCE [LARGE SCALE GENOMIC DNA]</scope>
    <source>
        <strain evidence="5 6">ALG-7-W6</strain>
    </source>
</reference>
<dbReference type="Gene3D" id="3.30.70.330">
    <property type="match status" value="3"/>
</dbReference>